<reference evidence="2 3" key="1">
    <citation type="submission" date="2020-02" db="EMBL/GenBank/DDBJ databases">
        <title>Bacillus aquiflavi sp. nov., isolated from yellow water of strong flavor Chinese baijiu in Yibin region of China.</title>
        <authorList>
            <person name="Xie J."/>
        </authorList>
    </citation>
    <scope>NUCLEOTIDE SEQUENCE [LARGE SCALE GENOMIC DNA]</scope>
    <source>
        <strain evidence="2 3">SA4</strain>
    </source>
</reference>
<organism evidence="2 3">
    <name type="scientific">Bacillus mesophilus</name>
    <dbReference type="NCBI Taxonomy" id="1808955"/>
    <lineage>
        <taxon>Bacteria</taxon>
        <taxon>Bacillati</taxon>
        <taxon>Bacillota</taxon>
        <taxon>Bacilli</taxon>
        <taxon>Bacillales</taxon>
        <taxon>Bacillaceae</taxon>
        <taxon>Bacillus</taxon>
    </lineage>
</organism>
<dbReference type="InterPro" id="IPR011991">
    <property type="entry name" value="ArsR-like_HTH"/>
</dbReference>
<name>A0A6M0Q2L9_9BACI</name>
<keyword evidence="3" id="KW-1185">Reference proteome</keyword>
<dbReference type="CDD" id="cd00090">
    <property type="entry name" value="HTH_ARSR"/>
    <property type="match status" value="1"/>
</dbReference>
<dbReference type="Gene3D" id="1.10.10.10">
    <property type="entry name" value="Winged helix-like DNA-binding domain superfamily/Winged helix DNA-binding domain"/>
    <property type="match status" value="1"/>
</dbReference>
<dbReference type="RefSeq" id="WP_163177250.1">
    <property type="nucleotide sequence ID" value="NZ_JAAIWM010000001.1"/>
</dbReference>
<evidence type="ECO:0000256" key="1">
    <source>
        <dbReference type="ARBA" id="ARBA00023125"/>
    </source>
</evidence>
<gene>
    <name evidence="2" type="ORF">G4D63_02220</name>
</gene>
<dbReference type="Pfam" id="PF12840">
    <property type="entry name" value="HTH_20"/>
    <property type="match status" value="1"/>
</dbReference>
<proteinExistence type="predicted"/>
<sequence length="194" mass="22818">MKKQLDYFEVKSLKQAKVLSHDLRMKIISMFRDEIPRTAKQIADELGMSASKVHYHVKELVKLELLFLTDTKVNGGIIEKYYLPIAKVIRIRLSKTEGEGIFEHHEQSQIINNTLREFGKSFSRSVEEAKTNEEFLKPIFLQINHTMLDEDRDELYEELRLLSEKWSKRIESSNSCDRKGEEYNLLLGFHKVID</sequence>
<accession>A0A6M0Q2L9</accession>
<evidence type="ECO:0000313" key="2">
    <source>
        <dbReference type="EMBL" id="NEY70547.1"/>
    </source>
</evidence>
<evidence type="ECO:0000313" key="3">
    <source>
        <dbReference type="Proteomes" id="UP000481043"/>
    </source>
</evidence>
<dbReference type="InterPro" id="IPR036388">
    <property type="entry name" value="WH-like_DNA-bd_sf"/>
</dbReference>
<dbReference type="InterPro" id="IPR036390">
    <property type="entry name" value="WH_DNA-bd_sf"/>
</dbReference>
<dbReference type="SUPFAM" id="SSF46785">
    <property type="entry name" value="Winged helix' DNA-binding domain"/>
    <property type="match status" value="1"/>
</dbReference>
<dbReference type="Proteomes" id="UP000481043">
    <property type="component" value="Unassembled WGS sequence"/>
</dbReference>
<keyword evidence="1" id="KW-0238">DNA-binding</keyword>
<comment type="caution">
    <text evidence="2">The sequence shown here is derived from an EMBL/GenBank/DDBJ whole genome shotgun (WGS) entry which is preliminary data.</text>
</comment>
<dbReference type="EMBL" id="JAAIWM010000001">
    <property type="protein sequence ID" value="NEY70547.1"/>
    <property type="molecule type" value="Genomic_DNA"/>
</dbReference>
<protein>
    <submittedName>
        <fullName evidence="2">Helix-turn-helix transcriptional regulator</fullName>
    </submittedName>
</protein>
<dbReference type="AlphaFoldDB" id="A0A6M0Q2L9"/>
<dbReference type="GO" id="GO:0003677">
    <property type="term" value="F:DNA binding"/>
    <property type="evidence" value="ECO:0007669"/>
    <property type="project" value="UniProtKB-KW"/>
</dbReference>